<proteinExistence type="predicted"/>
<gene>
    <name evidence="2" type="ORF">WWTP_pFosmid_2F_0005</name>
</gene>
<evidence type="ECO:0000313" key="2">
    <source>
        <dbReference type="EMBL" id="CDL65393.1"/>
    </source>
</evidence>
<dbReference type="AlphaFoldDB" id="A0A0A8KXL5"/>
<protein>
    <submittedName>
        <fullName evidence="2">Hydrolase, alpha/beta fold family</fullName>
    </submittedName>
</protein>
<dbReference type="SUPFAM" id="SSF53474">
    <property type="entry name" value="alpha/beta-Hydrolases"/>
    <property type="match status" value="1"/>
</dbReference>
<dbReference type="InterPro" id="IPR029058">
    <property type="entry name" value="AB_hydrolase_fold"/>
</dbReference>
<dbReference type="GO" id="GO:0016787">
    <property type="term" value="F:hydrolase activity"/>
    <property type="evidence" value="ECO:0007669"/>
    <property type="project" value="UniProtKB-KW"/>
</dbReference>
<geneLocation type="plasmid" evidence="2">
    <name>fosmid 2F</name>
</geneLocation>
<dbReference type="EMBL" id="HG796239">
    <property type="protein sequence ID" value="CDL65393.1"/>
    <property type="molecule type" value="Genomic_DNA"/>
</dbReference>
<dbReference type="PANTHER" id="PTHR11614">
    <property type="entry name" value="PHOSPHOLIPASE-RELATED"/>
    <property type="match status" value="1"/>
</dbReference>
<evidence type="ECO:0000259" key="1">
    <source>
        <dbReference type="Pfam" id="PF12146"/>
    </source>
</evidence>
<organism evidence="2">
    <name type="scientific">wastewater metagenome</name>
    <dbReference type="NCBI Taxonomy" id="527639"/>
    <lineage>
        <taxon>unclassified sequences</taxon>
        <taxon>metagenomes</taxon>
        <taxon>ecological metagenomes</taxon>
    </lineage>
</organism>
<dbReference type="Pfam" id="PF12146">
    <property type="entry name" value="Hydrolase_4"/>
    <property type="match status" value="1"/>
</dbReference>
<keyword evidence="2" id="KW-0378">Hydrolase</keyword>
<feature type="domain" description="Serine aminopeptidase S33" evidence="1">
    <location>
        <begin position="45"/>
        <end position="249"/>
    </location>
</feature>
<sequence>MIDSKNWNIDYLGEEWEFKHIILNKDFDGVPVATLVRKRESINNERAILYIHGYSDYFYQTSLADSMENNGFRFYALDLRRYGRSKLPGQVWYDSRDISDYYEEIDKSIAEIKKDLPNAPVTIMAHSTGGLIASLYAAEKGDSLRASGLILNSPFFDFNVGGVAESIGIPVFSAIGSVMPRMVVNRSVSPVNCMSLHSDYYGEWQFDTIMKPIQSPMVTAAWIRVIHNGQKRLQKGIEIGVPVLIMCSSSSSTGSEFSEIHKKSDTVLDVAEIIKFSASVSGPVKVVIIEDGLHDLVLSGKNSRDKAYREIFSFLL</sequence>
<dbReference type="InterPro" id="IPR022742">
    <property type="entry name" value="Hydrolase_4"/>
</dbReference>
<name>A0A0A8KXL5_9ZZZZ</name>
<keyword evidence="2" id="KW-0614">Plasmid</keyword>
<dbReference type="Gene3D" id="3.40.50.1820">
    <property type="entry name" value="alpha/beta hydrolase"/>
    <property type="match status" value="1"/>
</dbReference>
<reference evidence="2" key="1">
    <citation type="journal article" date="2015" name="Res. Microbiol.">
        <title>New FeFe-hydrogenase genes identified in a metagenomic fosmid library from a municipal wastewater treatment plant as revealed by high-throughput sequencing.</title>
        <authorList>
            <person name="Tomazetto G."/>
            <person name="Wibberg D."/>
            <person name="Schluter A."/>
            <person name="Oliveira V.M."/>
        </authorList>
    </citation>
    <scope>NUCLEOTIDE SEQUENCE</scope>
    <source>
        <plasmid evidence="2">fosmid 2F</plasmid>
    </source>
</reference>
<dbReference type="InterPro" id="IPR051044">
    <property type="entry name" value="MAG_DAG_Lipase"/>
</dbReference>
<accession>A0A0A8KXL5</accession>